<dbReference type="RefSeq" id="XP_033382475.1">
    <property type="nucleotide sequence ID" value="XM_033533177.1"/>
</dbReference>
<feature type="region of interest" description="Disordered" evidence="1">
    <location>
        <begin position="122"/>
        <end position="172"/>
    </location>
</feature>
<evidence type="ECO:0000313" key="2">
    <source>
        <dbReference type="EMBL" id="KAF2014136.1"/>
    </source>
</evidence>
<keyword evidence="3" id="KW-1185">Reference proteome</keyword>
<sequence>MEQQNCNNPRQQFSGTRAIPSIVRQNDAVYSTQYAERYWRPRYTLAEKRRFARQKKAQWKRETPPERPALRSRLEALAIKTIDDIIDSFLTLRNAKGGTRDEQQAKESLNYILNTLQARVSHDEKIQRHREGRAAKRYAHRSRRAQEQQGGAAQSQRAPKPQAEQVDLCEYY</sequence>
<feature type="compositionally biased region" description="Low complexity" evidence="1">
    <location>
        <begin position="147"/>
        <end position="158"/>
    </location>
</feature>
<reference evidence="2" key="1">
    <citation type="journal article" date="2020" name="Stud. Mycol.">
        <title>101 Dothideomycetes genomes: a test case for predicting lifestyles and emergence of pathogens.</title>
        <authorList>
            <person name="Haridas S."/>
            <person name="Albert R."/>
            <person name="Binder M."/>
            <person name="Bloem J."/>
            <person name="Labutti K."/>
            <person name="Salamov A."/>
            <person name="Andreopoulos B."/>
            <person name="Baker S."/>
            <person name="Barry K."/>
            <person name="Bills G."/>
            <person name="Bluhm B."/>
            <person name="Cannon C."/>
            <person name="Castanera R."/>
            <person name="Culley D."/>
            <person name="Daum C."/>
            <person name="Ezra D."/>
            <person name="Gonzalez J."/>
            <person name="Henrissat B."/>
            <person name="Kuo A."/>
            <person name="Liang C."/>
            <person name="Lipzen A."/>
            <person name="Lutzoni F."/>
            <person name="Magnuson J."/>
            <person name="Mondo S."/>
            <person name="Nolan M."/>
            <person name="Ohm R."/>
            <person name="Pangilinan J."/>
            <person name="Park H.-J."/>
            <person name="Ramirez L."/>
            <person name="Alfaro M."/>
            <person name="Sun H."/>
            <person name="Tritt A."/>
            <person name="Yoshinaga Y."/>
            <person name="Zwiers L.-H."/>
            <person name="Turgeon B."/>
            <person name="Goodwin S."/>
            <person name="Spatafora J."/>
            <person name="Crous P."/>
            <person name="Grigoriev I."/>
        </authorList>
    </citation>
    <scope>NUCLEOTIDE SEQUENCE</scope>
    <source>
        <strain evidence="2">CBS 175.79</strain>
    </source>
</reference>
<name>A0A6A5XMK3_9PLEO</name>
<accession>A0A6A5XMK3</accession>
<dbReference type="Proteomes" id="UP000799778">
    <property type="component" value="Unassembled WGS sequence"/>
</dbReference>
<dbReference type="EMBL" id="ML978070">
    <property type="protein sequence ID" value="KAF2014136.1"/>
    <property type="molecule type" value="Genomic_DNA"/>
</dbReference>
<dbReference type="GeneID" id="54290574"/>
<proteinExistence type="predicted"/>
<evidence type="ECO:0000256" key="1">
    <source>
        <dbReference type="SAM" id="MobiDB-lite"/>
    </source>
</evidence>
<gene>
    <name evidence="2" type="ORF">BU24DRAFT_481553</name>
</gene>
<dbReference type="AlphaFoldDB" id="A0A6A5XMK3"/>
<protein>
    <submittedName>
        <fullName evidence="2">Uncharacterized protein</fullName>
    </submittedName>
</protein>
<organism evidence="2 3">
    <name type="scientific">Aaosphaeria arxii CBS 175.79</name>
    <dbReference type="NCBI Taxonomy" id="1450172"/>
    <lineage>
        <taxon>Eukaryota</taxon>
        <taxon>Fungi</taxon>
        <taxon>Dikarya</taxon>
        <taxon>Ascomycota</taxon>
        <taxon>Pezizomycotina</taxon>
        <taxon>Dothideomycetes</taxon>
        <taxon>Pleosporomycetidae</taxon>
        <taxon>Pleosporales</taxon>
        <taxon>Pleosporales incertae sedis</taxon>
        <taxon>Aaosphaeria</taxon>
    </lineage>
</organism>
<evidence type="ECO:0000313" key="3">
    <source>
        <dbReference type="Proteomes" id="UP000799778"/>
    </source>
</evidence>
<feature type="compositionally biased region" description="Basic residues" evidence="1">
    <location>
        <begin position="127"/>
        <end position="143"/>
    </location>
</feature>